<accession>A0A1Z4LJY5</accession>
<name>A0A1Z4LJY5_9CYAN</name>
<organism evidence="3 4">
    <name type="scientific">Calothrix parasitica NIES-267</name>
    <dbReference type="NCBI Taxonomy" id="1973488"/>
    <lineage>
        <taxon>Bacteria</taxon>
        <taxon>Bacillati</taxon>
        <taxon>Cyanobacteriota</taxon>
        <taxon>Cyanophyceae</taxon>
        <taxon>Nostocales</taxon>
        <taxon>Calotrichaceae</taxon>
        <taxon>Calothrix</taxon>
    </lineage>
</organism>
<proteinExistence type="predicted"/>
<evidence type="ECO:0000313" key="4">
    <source>
        <dbReference type="Proteomes" id="UP000218418"/>
    </source>
</evidence>
<keyword evidence="4" id="KW-1185">Reference proteome</keyword>
<dbReference type="InterPro" id="IPR011006">
    <property type="entry name" value="CheY-like_superfamily"/>
</dbReference>
<sequence>MNHKFFVVDSHKLYLNETVKILRSKYTQAEIITAANAIDFLNQVSVYKPDLVVIDISIAEKAGETPSVNTGMQLLKKIMLNYPQLNIVVQSSHIKKLVRIKPEIDSRIGGFIVADKSLSNTEFLQRVEWGLKELVNTKDIPCINSASQVKPEWLRLLDLAFKEGFQDKAIARQFFVSERMVRHYWLGLQDALGIDCDELKNQGKNLRIVTQIRAREVGLID</sequence>
<protein>
    <submittedName>
        <fullName evidence="3">Response regulator receiver domain protein</fullName>
    </submittedName>
</protein>
<gene>
    <name evidence="3" type="ORF">NIES267_09560</name>
</gene>
<dbReference type="PROSITE" id="PS50110">
    <property type="entry name" value="RESPONSE_REGULATORY"/>
    <property type="match status" value="1"/>
</dbReference>
<dbReference type="Gene3D" id="3.40.50.2300">
    <property type="match status" value="1"/>
</dbReference>
<evidence type="ECO:0000259" key="2">
    <source>
        <dbReference type="PROSITE" id="PS50110"/>
    </source>
</evidence>
<dbReference type="SUPFAM" id="SSF52172">
    <property type="entry name" value="CheY-like"/>
    <property type="match status" value="1"/>
</dbReference>
<dbReference type="GO" id="GO:0000160">
    <property type="term" value="P:phosphorelay signal transduction system"/>
    <property type="evidence" value="ECO:0007669"/>
    <property type="project" value="InterPro"/>
</dbReference>
<keyword evidence="1" id="KW-0597">Phosphoprotein</keyword>
<dbReference type="AlphaFoldDB" id="A0A1Z4LJY5"/>
<dbReference type="Proteomes" id="UP000218418">
    <property type="component" value="Chromosome"/>
</dbReference>
<dbReference type="OrthoDB" id="495017at2"/>
<feature type="modified residue" description="4-aspartylphosphate" evidence="1">
    <location>
        <position position="55"/>
    </location>
</feature>
<dbReference type="InterPro" id="IPR001789">
    <property type="entry name" value="Sig_transdc_resp-reg_receiver"/>
</dbReference>
<dbReference type="EMBL" id="AP018227">
    <property type="protein sequence ID" value="BAY81479.1"/>
    <property type="molecule type" value="Genomic_DNA"/>
</dbReference>
<evidence type="ECO:0000256" key="1">
    <source>
        <dbReference type="PROSITE-ProRule" id="PRU00169"/>
    </source>
</evidence>
<dbReference type="Pfam" id="PF00072">
    <property type="entry name" value="Response_reg"/>
    <property type="match status" value="1"/>
</dbReference>
<evidence type="ECO:0000313" key="3">
    <source>
        <dbReference type="EMBL" id="BAY81479.1"/>
    </source>
</evidence>
<feature type="domain" description="Response regulatory" evidence="2">
    <location>
        <begin position="4"/>
        <end position="131"/>
    </location>
</feature>
<reference evidence="3 4" key="1">
    <citation type="submission" date="2017-06" db="EMBL/GenBank/DDBJ databases">
        <title>Genome sequencing of cyanobaciteial culture collection at National Institute for Environmental Studies (NIES).</title>
        <authorList>
            <person name="Hirose Y."/>
            <person name="Shimura Y."/>
            <person name="Fujisawa T."/>
            <person name="Nakamura Y."/>
            <person name="Kawachi M."/>
        </authorList>
    </citation>
    <scope>NUCLEOTIDE SEQUENCE [LARGE SCALE GENOMIC DNA]</scope>
    <source>
        <strain evidence="3 4">NIES-267</strain>
    </source>
</reference>